<gene>
    <name evidence="1" type="primary">ABSGL_06321.1 scaffold 8126</name>
</gene>
<dbReference type="STRING" id="4829.A0A168NIJ8"/>
<protein>
    <submittedName>
        <fullName evidence="1">Uncharacterized protein</fullName>
    </submittedName>
</protein>
<dbReference type="EMBL" id="LT553327">
    <property type="protein sequence ID" value="SAM00606.1"/>
    <property type="molecule type" value="Genomic_DNA"/>
</dbReference>
<name>A0A168NIJ8_ABSGL</name>
<dbReference type="Proteomes" id="UP000078561">
    <property type="component" value="Unassembled WGS sequence"/>
</dbReference>
<dbReference type="AlphaFoldDB" id="A0A168NIJ8"/>
<dbReference type="InParanoid" id="A0A168NIJ8"/>
<organism evidence="1">
    <name type="scientific">Absidia glauca</name>
    <name type="common">Pin mould</name>
    <dbReference type="NCBI Taxonomy" id="4829"/>
    <lineage>
        <taxon>Eukaryota</taxon>
        <taxon>Fungi</taxon>
        <taxon>Fungi incertae sedis</taxon>
        <taxon>Mucoromycota</taxon>
        <taxon>Mucoromycotina</taxon>
        <taxon>Mucoromycetes</taxon>
        <taxon>Mucorales</taxon>
        <taxon>Cunninghamellaceae</taxon>
        <taxon>Absidia</taxon>
    </lineage>
</organism>
<keyword evidence="2" id="KW-1185">Reference proteome</keyword>
<dbReference type="OrthoDB" id="29024at2759"/>
<reference evidence="1" key="1">
    <citation type="submission" date="2016-04" db="EMBL/GenBank/DDBJ databases">
        <authorList>
            <person name="Evans L.H."/>
            <person name="Alamgir A."/>
            <person name="Owens N."/>
            <person name="Weber N.D."/>
            <person name="Virtaneva K."/>
            <person name="Barbian K."/>
            <person name="Babar A."/>
            <person name="Rosenke K."/>
        </authorList>
    </citation>
    <scope>NUCLEOTIDE SEQUENCE [LARGE SCALE GENOMIC DNA]</scope>
    <source>
        <strain evidence="1">CBS 101.48</strain>
    </source>
</reference>
<proteinExistence type="predicted"/>
<evidence type="ECO:0000313" key="2">
    <source>
        <dbReference type="Proteomes" id="UP000078561"/>
    </source>
</evidence>
<evidence type="ECO:0000313" key="1">
    <source>
        <dbReference type="EMBL" id="SAM00606.1"/>
    </source>
</evidence>
<accession>A0A168NIJ8</accession>
<sequence length="834" mass="96175">MATEQNGTPVERFSSRGDIKPLNQRVAAIRNEFYSINLYTQKYITVDLETSSAKKYLQNDVLEPVILLIRRAVFYTYKGLRSVESFVAFFHSLYHDVITPVGQSQIKQWFLQSLKLQEFRHYTDQKERSSLEKRKQEKCLTSMIQGILNDELADDIDCVVFFTSTTLKTLGLLSCKTIFDRRVSRLQRSPLFESEPYETAKVTRHFILATMDTSVDTSRCDHDYATIPLERLSEFEHLFRSYSDHNPNVMNIMLDLFMDEIEHNYTFWIHLIKRCSDIGNDILPSESIDDGQLPSLQTTFGHLLGLKFKRFYDCSSPVKEHLLQVLSYASALLIKENLVSMRILVQYIDVRTDGYGQQLLTALFSVGNLDTVLWILRNSDNFPEMDEDFYSRIHDALDTAMGTTLKKADATFALPPPAPTTKVTAQLLHHVNDRPAPDTTQRAVFCFDFASDSEEEEESHESNSTNVSTFSSINSRKNRDELDSAFHTATDLSDLFSKRLFDDNWKVPFDDRSNTAKVQLLSKFIMPCFNILGFTRMINASSTVNKFIILLESALISAKEKDDRTPLLQMISRFVLPALTWNPSIEAHDCIMRGLTEAERYQSYNSWREDGLSNLEVQRRLDKAKQDFKVLLDNDASKDFHIGKTALALLRSHPIDMADLVIYEMQFNYNMTLSKRRFIGDLYTHTSSKLALDILAAQMANKIISSRSMILDQKENKPRLHKLPESIELLCAFARHLFKDRHVSSVPLYQYLSLYLHQKTQPPPSATFEQQKYPLPWFFSTSFLQFVCARTNEYTHHVNNNKRKVNTISTLSPTCSKKRTFRALGDSHSNKKRC</sequence>